<organism evidence="2">
    <name type="scientific">Trypanosoma brucei</name>
    <dbReference type="NCBI Taxonomy" id="5691"/>
    <lineage>
        <taxon>Eukaryota</taxon>
        <taxon>Discoba</taxon>
        <taxon>Euglenozoa</taxon>
        <taxon>Kinetoplastea</taxon>
        <taxon>Metakinetoplastina</taxon>
        <taxon>Trypanosomatida</taxon>
        <taxon>Trypanosomatidae</taxon>
        <taxon>Trypanosoma</taxon>
    </lineage>
</organism>
<dbReference type="AlphaFoldDB" id="M4SZ69"/>
<dbReference type="EMBL" id="KC613225">
    <property type="protein sequence ID" value="AGH60656.1"/>
    <property type="molecule type" value="Genomic_DNA"/>
</dbReference>
<name>M4SZ69_9TRYP</name>
<protein>
    <submittedName>
        <fullName evidence="2">Variant surface glycoprotein 1744</fullName>
    </submittedName>
</protein>
<sequence length="309" mass="32106">MEPTLILITLVAALPATSGAQGVNSRETEANAAATEACTLDFYYQAIETELAAWVTAAAAATERLEEQNQLLRLASARAVGSHKAIGYAVLAEIATQRFTIATTAATQVAKPIAEALTAVASRRATTTAILKLTVPQNPVQYTHTANGRGGTVLTQSAGSTAKCDITAEPPATLKSTCSATKTKFVDAKKVAAALKTLKTLKVVSSTQLKLAKTTATIERVGNLAHSSDWTTGTGGKHCNENAAAQAANAATKAVALTAIKYEVTAVTAAINIEQTANDDEDKNIQPNGNDERSWIISDKSLAQAIQAA</sequence>
<reference evidence="2" key="2">
    <citation type="journal article" date="2014" name="Mol. Biochem. Parasitol.">
        <title>Capturing the variant surface glycoprotein repertoire (the VSGnome) of Trypanosoma brucei Lister 427.</title>
        <authorList>
            <person name="Cross G.A."/>
            <person name="Kim H.S."/>
            <person name="Wickstead B."/>
        </authorList>
    </citation>
    <scope>NUCLEOTIDE SEQUENCE</scope>
    <source>
        <strain evidence="2">Lister 427</strain>
    </source>
</reference>
<proteinExistence type="predicted"/>
<feature type="signal peptide" evidence="1">
    <location>
        <begin position="1"/>
        <end position="20"/>
    </location>
</feature>
<keyword evidence="1" id="KW-0732">Signal</keyword>
<evidence type="ECO:0000313" key="2">
    <source>
        <dbReference type="EMBL" id="AGH60656.1"/>
    </source>
</evidence>
<feature type="chain" id="PRO_5004057770" evidence="1">
    <location>
        <begin position="21"/>
        <end position="309"/>
    </location>
</feature>
<accession>M4SZ69</accession>
<evidence type="ECO:0000256" key="1">
    <source>
        <dbReference type="SAM" id="SignalP"/>
    </source>
</evidence>
<reference evidence="2" key="1">
    <citation type="submission" date="2013-02" db="EMBL/GenBank/DDBJ databases">
        <authorList>
            <person name="Cross G.A.M."/>
            <person name="Kim H.-S."/>
            <person name="Wickstead B."/>
        </authorList>
    </citation>
    <scope>NUCLEOTIDE SEQUENCE</scope>
    <source>
        <strain evidence="2">Lister 427</strain>
    </source>
</reference>
<dbReference type="VEuPathDB" id="TriTrypDB:Tb427_000522500"/>